<dbReference type="Pfam" id="PF01370">
    <property type="entry name" value="Epimerase"/>
    <property type="match status" value="1"/>
</dbReference>
<organism evidence="2 3">
    <name type="scientific">Legionella parisiensis</name>
    <dbReference type="NCBI Taxonomy" id="45071"/>
    <lineage>
        <taxon>Bacteria</taxon>
        <taxon>Pseudomonadati</taxon>
        <taxon>Pseudomonadota</taxon>
        <taxon>Gammaproteobacteria</taxon>
        <taxon>Legionellales</taxon>
        <taxon>Legionellaceae</taxon>
        <taxon>Legionella</taxon>
    </lineage>
</organism>
<comment type="caution">
    <text evidence="2">The sequence shown here is derived from an EMBL/GenBank/DDBJ whole genome shotgun (WGS) entry which is preliminary data.</text>
</comment>
<dbReference type="InterPro" id="IPR036291">
    <property type="entry name" value="NAD(P)-bd_dom_sf"/>
</dbReference>
<dbReference type="SUPFAM" id="SSF51735">
    <property type="entry name" value="NAD(P)-binding Rossmann-fold domains"/>
    <property type="match status" value="1"/>
</dbReference>
<dbReference type="Gene3D" id="3.40.50.720">
    <property type="entry name" value="NAD(P)-binding Rossmann-like Domain"/>
    <property type="match status" value="1"/>
</dbReference>
<dbReference type="AlphaFoldDB" id="A0A1E5JN66"/>
<feature type="domain" description="NAD-dependent epimerase/dehydratase" evidence="1">
    <location>
        <begin position="3"/>
        <end position="35"/>
    </location>
</feature>
<accession>A0A1E5JN66</accession>
<reference evidence="2 3" key="1">
    <citation type="submission" date="2016-02" db="EMBL/GenBank/DDBJ databases">
        <title>Secondary metabolites in Legionella.</title>
        <authorList>
            <person name="Tobias N.J."/>
            <person name="Bode H.B."/>
        </authorList>
    </citation>
    <scope>NUCLEOTIDE SEQUENCE [LARGE SCALE GENOMIC DNA]</scope>
    <source>
        <strain evidence="2 3">DSM 19216</strain>
    </source>
</reference>
<dbReference type="RefSeq" id="WP_276204745.1">
    <property type="nucleotide sequence ID" value="NZ_LSOG01000082.1"/>
</dbReference>
<proteinExistence type="predicted"/>
<dbReference type="EMBL" id="LSOG01000082">
    <property type="protein sequence ID" value="OEH45969.1"/>
    <property type="molecule type" value="Genomic_DNA"/>
</dbReference>
<dbReference type="InterPro" id="IPR001509">
    <property type="entry name" value="Epimerase_deHydtase"/>
</dbReference>
<evidence type="ECO:0000313" key="2">
    <source>
        <dbReference type="EMBL" id="OEH45969.1"/>
    </source>
</evidence>
<name>A0A1E5JN66_9GAMM</name>
<evidence type="ECO:0000259" key="1">
    <source>
        <dbReference type="Pfam" id="PF01370"/>
    </source>
</evidence>
<evidence type="ECO:0000313" key="3">
    <source>
        <dbReference type="Proteomes" id="UP000095229"/>
    </source>
</evidence>
<sequence length="37" mass="4043">MKIIVSGGTGFVGQTLVPELLRSGHEIYVIGRDEKKN</sequence>
<dbReference type="Proteomes" id="UP000095229">
    <property type="component" value="Unassembled WGS sequence"/>
</dbReference>
<dbReference type="PATRIC" id="fig|45071.7.peg.3232"/>
<keyword evidence="3" id="KW-1185">Reference proteome</keyword>
<protein>
    <recommendedName>
        <fullName evidence="1">NAD-dependent epimerase/dehydratase domain-containing protein</fullName>
    </recommendedName>
</protein>
<gene>
    <name evidence="2" type="ORF">lpari_03020</name>
</gene>